<dbReference type="KEGG" id="mboi:DQF64_01890"/>
<sequence length="154" mass="18700">MALWNKFCYEYLKVLVNVYPYERLKWQQDGVFDCLLMFHIGGANIQPFLEYWETLKTPQSTINYIFSSAYDYWVNYYPHPVDYKIDMVFAQDCPEFKSIMKHWLDNQKHKQHFTECIINLSNDDIDKFYAEYEFAKRNDYISCVFDALTGVNWR</sequence>
<organism evidence="2 3">
    <name type="scientific">Moraxella bovis</name>
    <dbReference type="NCBI Taxonomy" id="476"/>
    <lineage>
        <taxon>Bacteria</taxon>
        <taxon>Pseudomonadati</taxon>
        <taxon>Pseudomonadota</taxon>
        <taxon>Gammaproteobacteria</taxon>
        <taxon>Moraxellales</taxon>
        <taxon>Moraxellaceae</taxon>
        <taxon>Moraxella</taxon>
    </lineage>
</organism>
<dbReference type="AlphaFoldDB" id="A0AAQ2Q2V3"/>
<dbReference type="GeneID" id="77187592"/>
<evidence type="ECO:0000313" key="2">
    <source>
        <dbReference type="EMBL" id="UZA52018.1"/>
    </source>
</evidence>
<dbReference type="EMBL" id="CP087781">
    <property type="protein sequence ID" value="UZA52018.1"/>
    <property type="molecule type" value="Genomic_DNA"/>
</dbReference>
<dbReference type="Proteomes" id="UP001163283">
    <property type="component" value="Chromosome"/>
</dbReference>
<evidence type="ECO:0000313" key="1">
    <source>
        <dbReference type="EMBL" id="UZA02785.1"/>
    </source>
</evidence>
<evidence type="ECO:0000313" key="3">
    <source>
        <dbReference type="Proteomes" id="UP001163283"/>
    </source>
</evidence>
<proteinExistence type="predicted"/>
<keyword evidence="4" id="KW-1185">Reference proteome</keyword>
<accession>A0AAQ2Q2V3</accession>
<dbReference type="EMBL" id="CP087830">
    <property type="protein sequence ID" value="UZA02785.1"/>
    <property type="molecule type" value="Genomic_DNA"/>
</dbReference>
<evidence type="ECO:0000313" key="4">
    <source>
        <dbReference type="Proteomes" id="UP001163632"/>
    </source>
</evidence>
<gene>
    <name evidence="1" type="ORF">LP092_12710</name>
    <name evidence="2" type="ORF">LP129_02310</name>
</gene>
<dbReference type="RefSeq" id="WP_078274615.1">
    <property type="nucleotide sequence ID" value="NZ_CP030241.1"/>
</dbReference>
<reference evidence="2 3" key="1">
    <citation type="journal article" date="2022" name="BMC Microbiol.">
        <title>Whole genome sequencing of Moraxella bovis strains from North America reveals two genotypes with different genetic determinants.</title>
        <authorList>
            <person name="Wynn E.L."/>
            <person name="Hille M.M."/>
            <person name="Loy J.D."/>
            <person name="Schuller G."/>
            <person name="Kuhn K.L."/>
            <person name="Dickey A.M."/>
            <person name="Bono J.L."/>
            <person name="Clawson M.L."/>
        </authorList>
    </citation>
    <scope>NUCLEOTIDE SEQUENCE [LARGE SCALE GENOMIC DNA]</scope>
    <source>
        <strain evidence="1">SAM102599</strain>
        <strain evidence="2 3">SAM57978</strain>
    </source>
</reference>
<protein>
    <submittedName>
        <fullName evidence="2">Uncharacterized protein</fullName>
    </submittedName>
</protein>
<name>A0AAQ2Q2V3_MORBO</name>
<dbReference type="Proteomes" id="UP001163632">
    <property type="component" value="Chromosome"/>
</dbReference>